<evidence type="ECO:0000313" key="4">
    <source>
        <dbReference type="EMBL" id="CAF3697948.1"/>
    </source>
</evidence>
<gene>
    <name evidence="2" type="ORF">GPM918_LOCUS9505</name>
    <name evidence="3" type="ORF">OVA965_LOCUS13477</name>
    <name evidence="4" type="ORF">SRO942_LOCUS9506</name>
    <name evidence="5" type="ORF">TMI583_LOCUS13480</name>
</gene>
<dbReference type="PROSITE" id="PS50181">
    <property type="entry name" value="FBOX"/>
    <property type="match status" value="1"/>
</dbReference>
<evidence type="ECO:0000259" key="1">
    <source>
        <dbReference type="PROSITE" id="PS50181"/>
    </source>
</evidence>
<dbReference type="Proteomes" id="UP000681722">
    <property type="component" value="Unassembled WGS sequence"/>
</dbReference>
<dbReference type="EMBL" id="CAJOBC010001773">
    <property type="protein sequence ID" value="CAF3697948.1"/>
    <property type="molecule type" value="Genomic_DNA"/>
</dbReference>
<evidence type="ECO:0000313" key="2">
    <source>
        <dbReference type="EMBL" id="CAF0918133.1"/>
    </source>
</evidence>
<proteinExistence type="predicted"/>
<accession>A0A814ARW7</accession>
<dbReference type="InterPro" id="IPR001810">
    <property type="entry name" value="F-box_dom"/>
</dbReference>
<dbReference type="AlphaFoldDB" id="A0A814ARW7"/>
<evidence type="ECO:0000313" key="3">
    <source>
        <dbReference type="EMBL" id="CAF0978847.1"/>
    </source>
</evidence>
<dbReference type="EMBL" id="CAJNOK010005619">
    <property type="protein sequence ID" value="CAF0978847.1"/>
    <property type="molecule type" value="Genomic_DNA"/>
</dbReference>
<dbReference type="OrthoDB" id="10046923at2759"/>
<keyword evidence="6" id="KW-1185">Reference proteome</keyword>
<dbReference type="Proteomes" id="UP000677228">
    <property type="component" value="Unassembled WGS sequence"/>
</dbReference>
<protein>
    <recommendedName>
        <fullName evidence="1">F-box domain-containing protein</fullName>
    </recommendedName>
</protein>
<dbReference type="Proteomes" id="UP000663829">
    <property type="component" value="Unassembled WGS sequence"/>
</dbReference>
<dbReference type="Proteomes" id="UP000682733">
    <property type="component" value="Unassembled WGS sequence"/>
</dbReference>
<comment type="caution">
    <text evidence="2">The sequence shown here is derived from an EMBL/GenBank/DDBJ whole genome shotgun (WGS) entry which is preliminary data.</text>
</comment>
<name>A0A814ARW7_9BILA</name>
<reference evidence="2" key="1">
    <citation type="submission" date="2021-02" db="EMBL/GenBank/DDBJ databases">
        <authorList>
            <person name="Nowell W R."/>
        </authorList>
    </citation>
    <scope>NUCLEOTIDE SEQUENCE</scope>
</reference>
<feature type="domain" description="F-box" evidence="1">
    <location>
        <begin position="1"/>
        <end position="56"/>
    </location>
</feature>
<dbReference type="EMBL" id="CAJNOQ010001773">
    <property type="protein sequence ID" value="CAF0918133.1"/>
    <property type="molecule type" value="Genomic_DNA"/>
</dbReference>
<dbReference type="EMBL" id="CAJOBA010005625">
    <property type="protein sequence ID" value="CAF3749482.1"/>
    <property type="molecule type" value="Genomic_DNA"/>
</dbReference>
<evidence type="ECO:0000313" key="5">
    <source>
        <dbReference type="EMBL" id="CAF3749482.1"/>
    </source>
</evidence>
<evidence type="ECO:0000313" key="6">
    <source>
        <dbReference type="Proteomes" id="UP000663829"/>
    </source>
</evidence>
<sequence>MEALPDELLLLIFRHLHKFDILYSFNSLNQRFQQIIEPYLFDIDLTQENSFSYKDIHLFLQHILPLQGRAVRSLKLDGQQFRLFYIRVCHLINLQSLTLKLHRFDVQYSRQLNYFLTRALSTVPSLTELLLFESGTETLKTISSFASYNLTKLTLLCSCGDPNLDDVSQMPYLKHLSMNLDSKLLIKLFKIMTNLQELNLAVLHFNDIENFYLLQVPKTLEKLQLEIGLYGNCQSNLQTIKKFLDVFKNELSSLILIIINAERDFCNYSDFQSLVSNYTRLEAFQYYIRTNCRPDDSRFLNVEQLPDSRYCFYTLPLPKLFDTISSLTTLDCHLDSNFTLQKLSICTTLYISSSHNYQIPLITSELKDDLKLVNRKKIQFFF</sequence>
<organism evidence="2 6">
    <name type="scientific">Didymodactylos carnosus</name>
    <dbReference type="NCBI Taxonomy" id="1234261"/>
    <lineage>
        <taxon>Eukaryota</taxon>
        <taxon>Metazoa</taxon>
        <taxon>Spiralia</taxon>
        <taxon>Gnathifera</taxon>
        <taxon>Rotifera</taxon>
        <taxon>Eurotatoria</taxon>
        <taxon>Bdelloidea</taxon>
        <taxon>Philodinida</taxon>
        <taxon>Philodinidae</taxon>
        <taxon>Didymodactylos</taxon>
    </lineage>
</organism>